<dbReference type="STRING" id="104452.A0A0L7KRH9"/>
<keyword evidence="1" id="KW-0695">RNA-directed DNA polymerase</keyword>
<dbReference type="EMBL" id="JTDY01006558">
    <property type="protein sequence ID" value="KOB65893.1"/>
    <property type="molecule type" value="Genomic_DNA"/>
</dbReference>
<dbReference type="Gene3D" id="3.60.10.10">
    <property type="entry name" value="Endonuclease/exonuclease/phosphatase"/>
    <property type="match status" value="1"/>
</dbReference>
<proteinExistence type="predicted"/>
<reference evidence="1 2" key="1">
    <citation type="journal article" date="2015" name="Genome Biol. Evol.">
        <title>The genome of winter moth (Operophtera brumata) provides a genomic perspective on sexual dimorphism and phenology.</title>
        <authorList>
            <person name="Derks M.F."/>
            <person name="Smit S."/>
            <person name="Salis L."/>
            <person name="Schijlen E."/>
            <person name="Bossers A."/>
            <person name="Mateman C."/>
            <person name="Pijl A.S."/>
            <person name="de Ridder D."/>
            <person name="Groenen M.A."/>
            <person name="Visser M.E."/>
            <person name="Megens H.J."/>
        </authorList>
    </citation>
    <scope>NUCLEOTIDE SEQUENCE [LARGE SCALE GENOMIC DNA]</scope>
    <source>
        <strain evidence="1">WM2013NL</strain>
        <tissue evidence="1">Head and thorax</tissue>
    </source>
</reference>
<sequence length="366" mass="43074">MASKSVLVQFKSKYRMLLDFAATIQNSQSSIAISVAKRHFDKYYIEFIAAYESVIGTEGFSEEQLSGYQDQFSEKVPVRIRSLFEERYGKSRDDLPTLDQLMELLDEQCRLHQAVGDTPRFVFGQNLTLSNSFFSKKQHRRWTWFSTDGFTKNEIDFCLSSSKQIIQNVETLNRFKFSSDHRPLRTTITFNMKIHRNKMIKDTIRKLDKLTLIANKEKFNLELKNSFSILNMDHPDNTENQYNHIKECIKQASRKIKTLKFRTQKLTNASLNLIEERQKLTRNSVEYRDFDKKVKRNIRKDLRAYNIYLVQSALDKNRSLKSAMRGREPGRSTITCLKDSHGVKQGDRDKLLQICTQFYKKLYSEN</sequence>
<keyword evidence="1" id="KW-0378">Hydrolase</keyword>
<protein>
    <submittedName>
        <fullName evidence="1">Endonuclease-reverse transcriptase</fullName>
    </submittedName>
</protein>
<dbReference type="GO" id="GO:0003964">
    <property type="term" value="F:RNA-directed DNA polymerase activity"/>
    <property type="evidence" value="ECO:0007669"/>
    <property type="project" value="UniProtKB-KW"/>
</dbReference>
<dbReference type="InterPro" id="IPR036691">
    <property type="entry name" value="Endo/exonu/phosph_ase_sf"/>
</dbReference>
<dbReference type="AlphaFoldDB" id="A0A0L7KRH9"/>
<name>A0A0L7KRH9_OPEBR</name>
<comment type="caution">
    <text evidence="1">The sequence shown here is derived from an EMBL/GenBank/DDBJ whole genome shotgun (WGS) entry which is preliminary data.</text>
</comment>
<organism evidence="1 2">
    <name type="scientific">Operophtera brumata</name>
    <name type="common">Winter moth</name>
    <name type="synonym">Phalaena brumata</name>
    <dbReference type="NCBI Taxonomy" id="104452"/>
    <lineage>
        <taxon>Eukaryota</taxon>
        <taxon>Metazoa</taxon>
        <taxon>Ecdysozoa</taxon>
        <taxon>Arthropoda</taxon>
        <taxon>Hexapoda</taxon>
        <taxon>Insecta</taxon>
        <taxon>Pterygota</taxon>
        <taxon>Neoptera</taxon>
        <taxon>Endopterygota</taxon>
        <taxon>Lepidoptera</taxon>
        <taxon>Glossata</taxon>
        <taxon>Ditrysia</taxon>
        <taxon>Geometroidea</taxon>
        <taxon>Geometridae</taxon>
        <taxon>Larentiinae</taxon>
        <taxon>Operophtera</taxon>
    </lineage>
</organism>
<evidence type="ECO:0000313" key="2">
    <source>
        <dbReference type="Proteomes" id="UP000037510"/>
    </source>
</evidence>
<keyword evidence="1" id="KW-0548">Nucleotidyltransferase</keyword>
<evidence type="ECO:0000313" key="1">
    <source>
        <dbReference type="EMBL" id="KOB65893.1"/>
    </source>
</evidence>
<keyword evidence="1" id="KW-0808">Transferase</keyword>
<gene>
    <name evidence="1" type="ORF">OBRU01_22349</name>
</gene>
<dbReference type="GO" id="GO:0004519">
    <property type="term" value="F:endonuclease activity"/>
    <property type="evidence" value="ECO:0007669"/>
    <property type="project" value="UniProtKB-KW"/>
</dbReference>
<keyword evidence="1" id="KW-0540">Nuclease</keyword>
<feature type="non-terminal residue" evidence="1">
    <location>
        <position position="366"/>
    </location>
</feature>
<keyword evidence="1" id="KW-0255">Endonuclease</keyword>
<accession>A0A0L7KRH9</accession>
<dbReference type="Proteomes" id="UP000037510">
    <property type="component" value="Unassembled WGS sequence"/>
</dbReference>
<keyword evidence="2" id="KW-1185">Reference proteome</keyword>